<accession>A0A6N3YZD8</accession>
<evidence type="ECO:0000313" key="3">
    <source>
        <dbReference type="EMBL" id="MUK46086.1"/>
    </source>
</evidence>
<evidence type="ECO:0000259" key="1">
    <source>
        <dbReference type="Pfam" id="PF00534"/>
    </source>
</evidence>
<keyword evidence="3" id="KW-0808">Transferase</keyword>
<dbReference type="PANTHER" id="PTHR12526">
    <property type="entry name" value="GLYCOSYLTRANSFERASE"/>
    <property type="match status" value="1"/>
</dbReference>
<dbReference type="SUPFAM" id="SSF53756">
    <property type="entry name" value="UDP-Glycosyltransferase/glycogen phosphorylase"/>
    <property type="match status" value="1"/>
</dbReference>
<dbReference type="GO" id="GO:0016757">
    <property type="term" value="F:glycosyltransferase activity"/>
    <property type="evidence" value="ECO:0007669"/>
    <property type="project" value="InterPro"/>
</dbReference>
<proteinExistence type="predicted"/>
<reference evidence="3 4" key="1">
    <citation type="submission" date="2019-11" db="EMBL/GenBank/DDBJ databases">
        <title>Using colonization assays and comparative genomics to discover symbiosis behaviors and factors in Vibrio fischeri.</title>
        <authorList>
            <person name="Bongrand C."/>
            <person name="Moriano-Gutierrez S."/>
            <person name="Arevalo P."/>
            <person name="Mcfall-Ngai M."/>
            <person name="Visick K."/>
            <person name="Polz M.F."/>
            <person name="Ruby E.G."/>
        </authorList>
    </citation>
    <scope>NUCLEOTIDE SEQUENCE [LARGE SCALE GENOMIC DNA]</scope>
    <source>
        <strain evidence="4">emors.3.2</strain>
    </source>
</reference>
<dbReference type="RefSeq" id="WP_155656858.1">
    <property type="nucleotide sequence ID" value="NZ_WOBO01000014.1"/>
</dbReference>
<feature type="domain" description="Glycosyltransferase subfamily 4-like N-terminal" evidence="2">
    <location>
        <begin position="13"/>
        <end position="165"/>
    </location>
</feature>
<dbReference type="Pfam" id="PF00534">
    <property type="entry name" value="Glycos_transf_1"/>
    <property type="match status" value="1"/>
</dbReference>
<name>A0A6N3YZD8_ALIFS</name>
<organism evidence="3 4">
    <name type="scientific">Aliivibrio fischeri</name>
    <name type="common">Vibrio fischeri</name>
    <dbReference type="NCBI Taxonomy" id="668"/>
    <lineage>
        <taxon>Bacteria</taxon>
        <taxon>Pseudomonadati</taxon>
        <taxon>Pseudomonadota</taxon>
        <taxon>Gammaproteobacteria</taxon>
        <taxon>Vibrionales</taxon>
        <taxon>Vibrionaceae</taxon>
        <taxon>Aliivibrio</taxon>
    </lineage>
</organism>
<evidence type="ECO:0000259" key="2">
    <source>
        <dbReference type="Pfam" id="PF13439"/>
    </source>
</evidence>
<sequence>MKVLYLINDITMPGGLSTVTKGLARDLSISEDIDVKIISAAHKYEKPDIHNVSYLDLPPLHGRTVLGKISWYISLSKKLREYVKSENPDVLISVGTAMSLFIALFKIKGKRTWAAEHTAYSNSSLMRRVIRKYLYKKFNTLVVLTNRDKERYYDKEHNDVRVIPNYTHFATREIEIQREYNNLLYVGRFTDTKGIDLLCDITSSFLLKNKQWTCTFIGEGPEQHQVESLRNDDRIGHQVSILPPTDVIDEYYKKASILLLTSRNEGFPMVLIEALSFGIPVVSFDCETGPAEIITDTKDGFLIPLFDTCLFETKLSDLASNELLRKEMSKTALNKRTLFSKDTIINKWIEELKK</sequence>
<dbReference type="Pfam" id="PF13439">
    <property type="entry name" value="Glyco_transf_4"/>
    <property type="match status" value="1"/>
</dbReference>
<comment type="caution">
    <text evidence="3">The sequence shown here is derived from an EMBL/GenBank/DDBJ whole genome shotgun (WGS) entry which is preliminary data.</text>
</comment>
<protein>
    <submittedName>
        <fullName evidence="3">Glycosyltransferase</fullName>
    </submittedName>
</protein>
<dbReference type="InterPro" id="IPR028098">
    <property type="entry name" value="Glyco_trans_4-like_N"/>
</dbReference>
<dbReference type="Gene3D" id="3.40.50.2000">
    <property type="entry name" value="Glycogen Phosphorylase B"/>
    <property type="match status" value="2"/>
</dbReference>
<dbReference type="Proteomes" id="UP000435323">
    <property type="component" value="Unassembled WGS sequence"/>
</dbReference>
<dbReference type="InterPro" id="IPR001296">
    <property type="entry name" value="Glyco_trans_1"/>
</dbReference>
<dbReference type="EMBL" id="WOBO01000014">
    <property type="protein sequence ID" value="MUK46086.1"/>
    <property type="molecule type" value="Genomic_DNA"/>
</dbReference>
<feature type="domain" description="Glycosyl transferase family 1" evidence="1">
    <location>
        <begin position="173"/>
        <end position="332"/>
    </location>
</feature>
<dbReference type="GO" id="GO:1901135">
    <property type="term" value="P:carbohydrate derivative metabolic process"/>
    <property type="evidence" value="ECO:0007669"/>
    <property type="project" value="UniProtKB-ARBA"/>
</dbReference>
<dbReference type="PANTHER" id="PTHR12526:SF630">
    <property type="entry name" value="GLYCOSYLTRANSFERASE"/>
    <property type="match status" value="1"/>
</dbReference>
<evidence type="ECO:0000313" key="4">
    <source>
        <dbReference type="Proteomes" id="UP000435323"/>
    </source>
</evidence>
<dbReference type="AlphaFoldDB" id="A0A6N3YZD8"/>
<gene>
    <name evidence="3" type="ORF">GNP77_11915</name>
</gene>
<dbReference type="CDD" id="cd03820">
    <property type="entry name" value="GT4_AmsD-like"/>
    <property type="match status" value="1"/>
</dbReference>